<dbReference type="Proteomes" id="UP000308197">
    <property type="component" value="Unassembled WGS sequence"/>
</dbReference>
<evidence type="ECO:0000256" key="1">
    <source>
        <dbReference type="SAM" id="MobiDB-lite"/>
    </source>
</evidence>
<dbReference type="AlphaFoldDB" id="A0A5C3PC02"/>
<protein>
    <submittedName>
        <fullName evidence="3">Uncharacterized protein</fullName>
    </submittedName>
</protein>
<evidence type="ECO:0000313" key="4">
    <source>
        <dbReference type="Proteomes" id="UP000308197"/>
    </source>
</evidence>
<sequence length="276" mass="29904">MTIYVWSCSIFAITAYAILILQFLPGAAFSALRAFVLSESKPLGILVFALSLAPVGANLATYGYQYSGEHSQPFGCFGVDDTTVALELRFVTIISRVPIILSDILLIYITWTKLSTRGALMGIRWSKRLSLSDILFRGGDIYFIILSILNVLHLVLTSLALADASVTGESEVPTFTVPITGILISRFLLELQETNQMVVRVDPEDPLHSSRNPYDSTPSFIVSLGGLVHSDQPARSDDEGVKLQVHSRARSEVAEEEQGGSQAESLQASASSSCSA</sequence>
<evidence type="ECO:0000256" key="2">
    <source>
        <dbReference type="SAM" id="Phobius"/>
    </source>
</evidence>
<dbReference type="InParanoid" id="A0A5C3PC02"/>
<feature type="transmembrane region" description="Helical" evidence="2">
    <location>
        <begin position="134"/>
        <end position="160"/>
    </location>
</feature>
<feature type="transmembrane region" description="Helical" evidence="2">
    <location>
        <begin position="172"/>
        <end position="189"/>
    </location>
</feature>
<feature type="transmembrane region" description="Helical" evidence="2">
    <location>
        <begin position="12"/>
        <end position="36"/>
    </location>
</feature>
<feature type="region of interest" description="Disordered" evidence="1">
    <location>
        <begin position="230"/>
        <end position="276"/>
    </location>
</feature>
<name>A0A5C3PC02_9APHY</name>
<evidence type="ECO:0000313" key="3">
    <source>
        <dbReference type="EMBL" id="TFK86459.1"/>
    </source>
</evidence>
<feature type="compositionally biased region" description="Basic and acidic residues" evidence="1">
    <location>
        <begin position="232"/>
        <end position="241"/>
    </location>
</feature>
<keyword evidence="2" id="KW-1133">Transmembrane helix</keyword>
<organism evidence="3 4">
    <name type="scientific">Polyporus arcularius HHB13444</name>
    <dbReference type="NCBI Taxonomy" id="1314778"/>
    <lineage>
        <taxon>Eukaryota</taxon>
        <taxon>Fungi</taxon>
        <taxon>Dikarya</taxon>
        <taxon>Basidiomycota</taxon>
        <taxon>Agaricomycotina</taxon>
        <taxon>Agaricomycetes</taxon>
        <taxon>Polyporales</taxon>
        <taxon>Polyporaceae</taxon>
        <taxon>Polyporus</taxon>
    </lineage>
</organism>
<proteinExistence type="predicted"/>
<feature type="transmembrane region" description="Helical" evidence="2">
    <location>
        <begin position="43"/>
        <end position="64"/>
    </location>
</feature>
<accession>A0A5C3PC02</accession>
<reference evidence="3 4" key="1">
    <citation type="journal article" date="2019" name="Nat. Ecol. Evol.">
        <title>Megaphylogeny resolves global patterns of mushroom evolution.</title>
        <authorList>
            <person name="Varga T."/>
            <person name="Krizsan K."/>
            <person name="Foldi C."/>
            <person name="Dima B."/>
            <person name="Sanchez-Garcia M."/>
            <person name="Sanchez-Ramirez S."/>
            <person name="Szollosi G.J."/>
            <person name="Szarkandi J.G."/>
            <person name="Papp V."/>
            <person name="Albert L."/>
            <person name="Andreopoulos W."/>
            <person name="Angelini C."/>
            <person name="Antonin V."/>
            <person name="Barry K.W."/>
            <person name="Bougher N.L."/>
            <person name="Buchanan P."/>
            <person name="Buyck B."/>
            <person name="Bense V."/>
            <person name="Catcheside P."/>
            <person name="Chovatia M."/>
            <person name="Cooper J."/>
            <person name="Damon W."/>
            <person name="Desjardin D."/>
            <person name="Finy P."/>
            <person name="Geml J."/>
            <person name="Haridas S."/>
            <person name="Hughes K."/>
            <person name="Justo A."/>
            <person name="Karasinski D."/>
            <person name="Kautmanova I."/>
            <person name="Kiss B."/>
            <person name="Kocsube S."/>
            <person name="Kotiranta H."/>
            <person name="LaButti K.M."/>
            <person name="Lechner B.E."/>
            <person name="Liimatainen K."/>
            <person name="Lipzen A."/>
            <person name="Lukacs Z."/>
            <person name="Mihaltcheva S."/>
            <person name="Morgado L.N."/>
            <person name="Niskanen T."/>
            <person name="Noordeloos M.E."/>
            <person name="Ohm R.A."/>
            <person name="Ortiz-Santana B."/>
            <person name="Ovrebo C."/>
            <person name="Racz N."/>
            <person name="Riley R."/>
            <person name="Savchenko A."/>
            <person name="Shiryaev A."/>
            <person name="Soop K."/>
            <person name="Spirin V."/>
            <person name="Szebenyi C."/>
            <person name="Tomsovsky M."/>
            <person name="Tulloss R.E."/>
            <person name="Uehling J."/>
            <person name="Grigoriev I.V."/>
            <person name="Vagvolgyi C."/>
            <person name="Papp T."/>
            <person name="Martin F.M."/>
            <person name="Miettinen O."/>
            <person name="Hibbett D.S."/>
            <person name="Nagy L.G."/>
        </authorList>
    </citation>
    <scope>NUCLEOTIDE SEQUENCE [LARGE SCALE GENOMIC DNA]</scope>
    <source>
        <strain evidence="3 4">HHB13444</strain>
    </source>
</reference>
<dbReference type="EMBL" id="ML211198">
    <property type="protein sequence ID" value="TFK86459.1"/>
    <property type="molecule type" value="Genomic_DNA"/>
</dbReference>
<dbReference type="STRING" id="1314778.A0A5C3PC02"/>
<keyword evidence="2" id="KW-0812">Transmembrane</keyword>
<keyword evidence="2" id="KW-0472">Membrane</keyword>
<feature type="transmembrane region" description="Helical" evidence="2">
    <location>
        <begin position="93"/>
        <end position="114"/>
    </location>
</feature>
<gene>
    <name evidence="3" type="ORF">K466DRAFT_150486</name>
</gene>
<keyword evidence="4" id="KW-1185">Reference proteome</keyword>
<feature type="compositionally biased region" description="Low complexity" evidence="1">
    <location>
        <begin position="261"/>
        <end position="276"/>
    </location>
</feature>